<comment type="caution">
    <text evidence="5">The sequence shown here is derived from an EMBL/GenBank/DDBJ whole genome shotgun (WGS) entry which is preliminary data.</text>
</comment>
<dbReference type="InterPro" id="IPR008201">
    <property type="entry name" value="HepT-like"/>
</dbReference>
<evidence type="ECO:0000256" key="3">
    <source>
        <dbReference type="ARBA" id="ARBA00022801"/>
    </source>
</evidence>
<comment type="similarity">
    <text evidence="4">Belongs to the HepT RNase toxin family.</text>
</comment>
<protein>
    <submittedName>
        <fullName evidence="5">DUF86 domain-containing protein</fullName>
    </submittedName>
</protein>
<dbReference type="Gene3D" id="1.20.120.580">
    <property type="entry name" value="bsu32300-like"/>
    <property type="match status" value="1"/>
</dbReference>
<dbReference type="Pfam" id="PF01934">
    <property type="entry name" value="HepT-like"/>
    <property type="match status" value="1"/>
</dbReference>
<evidence type="ECO:0000313" key="5">
    <source>
        <dbReference type="EMBL" id="HDD53356.1"/>
    </source>
</evidence>
<dbReference type="GO" id="GO:0016787">
    <property type="term" value="F:hydrolase activity"/>
    <property type="evidence" value="ECO:0007669"/>
    <property type="project" value="UniProtKB-KW"/>
</dbReference>
<keyword evidence="2" id="KW-0540">Nuclease</keyword>
<proteinExistence type="inferred from homology"/>
<sequence>MRDIYGRNPWRNWRRLLQIDRERLLTLLEDIQRQVLFIERVTSEDLKSFLSCEEKVYGLRYAVIQAVEAMAGVCVHLMARAFSRSSESYAGCFQIMGEEGVLDEDLASKLAAMARLRNLLVHRYWDVDDSRVFLYCREGVKDLRCFVSSVARFLGGVA</sequence>
<dbReference type="PANTHER" id="PTHR33397:SF5">
    <property type="entry name" value="RNASE YUTE-RELATED"/>
    <property type="match status" value="1"/>
</dbReference>
<dbReference type="AlphaFoldDB" id="A0A7C0Y9J4"/>
<dbReference type="GO" id="GO:0110001">
    <property type="term" value="C:toxin-antitoxin complex"/>
    <property type="evidence" value="ECO:0007669"/>
    <property type="project" value="InterPro"/>
</dbReference>
<dbReference type="NCBIfam" id="NF047751">
    <property type="entry name" value="HepT_toxin"/>
    <property type="match status" value="1"/>
</dbReference>
<dbReference type="EMBL" id="DQWS01000179">
    <property type="protein sequence ID" value="HDD53356.1"/>
    <property type="molecule type" value="Genomic_DNA"/>
</dbReference>
<keyword evidence="1" id="KW-1277">Toxin-antitoxin system</keyword>
<dbReference type="PANTHER" id="PTHR33397">
    <property type="entry name" value="UPF0331 PROTEIN YUTE"/>
    <property type="match status" value="1"/>
</dbReference>
<accession>A0A7C0Y9J4</accession>
<name>A0A7C0Y9J4_9BACT</name>
<dbReference type="InterPro" id="IPR052379">
    <property type="entry name" value="Type_VII_TA_RNase"/>
</dbReference>
<organism evidence="5">
    <name type="scientific">Thermosulfidibacter takaii</name>
    <dbReference type="NCBI Taxonomy" id="412593"/>
    <lineage>
        <taxon>Bacteria</taxon>
        <taxon>Pseudomonadati</taxon>
        <taxon>Thermosulfidibacterota</taxon>
        <taxon>Thermosulfidibacteria</taxon>
        <taxon>Thermosulfidibacterales</taxon>
        <taxon>Thermosulfidibacteraceae</taxon>
    </lineage>
</organism>
<evidence type="ECO:0000256" key="1">
    <source>
        <dbReference type="ARBA" id="ARBA00022649"/>
    </source>
</evidence>
<dbReference type="GO" id="GO:0004540">
    <property type="term" value="F:RNA nuclease activity"/>
    <property type="evidence" value="ECO:0007669"/>
    <property type="project" value="InterPro"/>
</dbReference>
<reference evidence="5" key="1">
    <citation type="journal article" date="2020" name="mSystems">
        <title>Genome- and Community-Level Interaction Insights into Carbon Utilization and Element Cycling Functions of Hydrothermarchaeota in Hydrothermal Sediment.</title>
        <authorList>
            <person name="Zhou Z."/>
            <person name="Liu Y."/>
            <person name="Xu W."/>
            <person name="Pan J."/>
            <person name="Luo Z.H."/>
            <person name="Li M."/>
        </authorList>
    </citation>
    <scope>NUCLEOTIDE SEQUENCE [LARGE SCALE GENOMIC DNA]</scope>
    <source>
        <strain evidence="5">HyVt-115</strain>
    </source>
</reference>
<evidence type="ECO:0000256" key="2">
    <source>
        <dbReference type="ARBA" id="ARBA00022722"/>
    </source>
</evidence>
<dbReference type="InterPro" id="IPR037038">
    <property type="entry name" value="HepT-like_sf"/>
</dbReference>
<keyword evidence="3" id="KW-0378">Hydrolase</keyword>
<gene>
    <name evidence="5" type="ORF">ENF32_04745</name>
</gene>
<evidence type="ECO:0000256" key="4">
    <source>
        <dbReference type="ARBA" id="ARBA00024207"/>
    </source>
</evidence>
<dbReference type="Proteomes" id="UP000885690">
    <property type="component" value="Unassembled WGS sequence"/>
</dbReference>